<keyword evidence="2" id="KW-0378">Hydrolase</keyword>
<protein>
    <submittedName>
        <fullName evidence="4">Tol-pal system-associated acyl-CoA thioesterase</fullName>
    </submittedName>
</protein>
<reference evidence="4 5" key="1">
    <citation type="submission" date="2023-08" db="EMBL/GenBank/DDBJ databases">
        <title>New molecular markers tilS and rpoB for phylogenetic and monitoring studies of the genus Thiothrix biodiversity.</title>
        <authorList>
            <person name="Ravin N.V."/>
            <person name="Smolyakov D."/>
            <person name="Markov N.D."/>
            <person name="Beletsky A.V."/>
            <person name="Mardanov A.V."/>
            <person name="Rudenko T.S."/>
            <person name="Grabovich M.Y."/>
        </authorList>
    </citation>
    <scope>NUCLEOTIDE SEQUENCE [LARGE SCALE GENOMIC DNA]</scope>
    <source>
        <strain evidence="4 5">MK1</strain>
    </source>
</reference>
<dbReference type="SUPFAM" id="SSF54637">
    <property type="entry name" value="Thioesterase/thiol ester dehydrase-isomerase"/>
    <property type="match status" value="1"/>
</dbReference>
<dbReference type="EMBL" id="CP133218">
    <property type="protein sequence ID" value="WML92025.1"/>
    <property type="molecule type" value="Genomic_DNA"/>
</dbReference>
<dbReference type="PROSITE" id="PS01328">
    <property type="entry name" value="4HBCOA_THIOESTERASE"/>
    <property type="match status" value="1"/>
</dbReference>
<dbReference type="NCBIfam" id="TIGR00051">
    <property type="entry name" value="YbgC/FadM family acyl-CoA thioesterase"/>
    <property type="match status" value="1"/>
</dbReference>
<proteinExistence type="inferred from homology"/>
<comment type="similarity">
    <text evidence="1">Belongs to the 4-hydroxybenzoyl-CoA thioesterase family.</text>
</comment>
<dbReference type="PANTHER" id="PTHR31793:SF37">
    <property type="entry name" value="ACYL-COA THIOESTER HYDROLASE YBGC"/>
    <property type="match status" value="1"/>
</dbReference>
<evidence type="ECO:0000313" key="4">
    <source>
        <dbReference type="EMBL" id="WML92025.1"/>
    </source>
</evidence>
<evidence type="ECO:0000256" key="1">
    <source>
        <dbReference type="ARBA" id="ARBA00005953"/>
    </source>
</evidence>
<sequence length="142" mass="16180">MTYLNEPHAFTLPIRVYYEDTDAGGVVYHANYLKFMERTRTEWLRTLGFEQDTLAQELGIVFVVGSLDIQYRKPARFNDALTITANISDIGRASMVFKQSIWRDSVNNSPELLTTASVKVVCVAMGTFRAKTIPIQIRELLQ</sequence>
<evidence type="ECO:0000313" key="5">
    <source>
        <dbReference type="Proteomes" id="UP001236657"/>
    </source>
</evidence>
<dbReference type="InterPro" id="IPR014166">
    <property type="entry name" value="Tol-Pal_acyl-CoA_thioesterase"/>
</dbReference>
<dbReference type="InterPro" id="IPR006684">
    <property type="entry name" value="YbgC/YbaW"/>
</dbReference>
<evidence type="ECO:0000256" key="2">
    <source>
        <dbReference type="ARBA" id="ARBA00022801"/>
    </source>
</evidence>
<dbReference type="CDD" id="cd00586">
    <property type="entry name" value="4HBT"/>
    <property type="match status" value="1"/>
</dbReference>
<dbReference type="PANTHER" id="PTHR31793">
    <property type="entry name" value="4-HYDROXYBENZOYL-COA THIOESTERASE FAMILY MEMBER"/>
    <property type="match status" value="1"/>
</dbReference>
<keyword evidence="5" id="KW-1185">Reference proteome</keyword>
<dbReference type="Gene3D" id="3.10.129.10">
    <property type="entry name" value="Hotdog Thioesterase"/>
    <property type="match status" value="1"/>
</dbReference>
<dbReference type="RefSeq" id="WP_028489570.1">
    <property type="nucleotide sequence ID" value="NZ_CP133218.1"/>
</dbReference>
<feature type="domain" description="Thioesterase" evidence="3">
    <location>
        <begin position="24"/>
        <end position="105"/>
    </location>
</feature>
<accession>A0ABY9MV40</accession>
<dbReference type="Proteomes" id="UP001236657">
    <property type="component" value="Chromosome"/>
</dbReference>
<dbReference type="InterPro" id="IPR029069">
    <property type="entry name" value="HotDog_dom_sf"/>
</dbReference>
<dbReference type="InterPro" id="IPR050563">
    <property type="entry name" value="4-hydroxybenzoyl-CoA_TE"/>
</dbReference>
<gene>
    <name evidence="4" type="primary">ybgC</name>
    <name evidence="4" type="ORF">RCF98_06700</name>
</gene>
<evidence type="ECO:0000259" key="3">
    <source>
        <dbReference type="Pfam" id="PF03061"/>
    </source>
</evidence>
<organism evidence="4 5">
    <name type="scientific">Thiothrix lacustris</name>
    <dbReference type="NCBI Taxonomy" id="525917"/>
    <lineage>
        <taxon>Bacteria</taxon>
        <taxon>Pseudomonadati</taxon>
        <taxon>Pseudomonadota</taxon>
        <taxon>Gammaproteobacteria</taxon>
        <taxon>Thiotrichales</taxon>
        <taxon>Thiotrichaceae</taxon>
        <taxon>Thiothrix</taxon>
    </lineage>
</organism>
<dbReference type="Pfam" id="PF03061">
    <property type="entry name" value="4HBT"/>
    <property type="match status" value="1"/>
</dbReference>
<dbReference type="PIRSF" id="PIRSF003230">
    <property type="entry name" value="YbgC"/>
    <property type="match status" value="1"/>
</dbReference>
<dbReference type="InterPro" id="IPR006683">
    <property type="entry name" value="Thioestr_dom"/>
</dbReference>
<dbReference type="NCBIfam" id="TIGR02799">
    <property type="entry name" value="thio_ybgC"/>
    <property type="match status" value="1"/>
</dbReference>
<dbReference type="InterPro" id="IPR008272">
    <property type="entry name" value="HB-CoA_thioesterase_AS"/>
</dbReference>
<name>A0ABY9MV40_9GAMM</name>